<evidence type="ECO:0000256" key="1">
    <source>
        <dbReference type="ARBA" id="ARBA00010528"/>
    </source>
</evidence>
<evidence type="ECO:0000313" key="7">
    <source>
        <dbReference type="Proteomes" id="UP000274504"/>
    </source>
</evidence>
<dbReference type="Pfam" id="PF00573">
    <property type="entry name" value="Ribosomal_L4"/>
    <property type="match status" value="1"/>
</dbReference>
<comment type="similarity">
    <text evidence="1">Belongs to the universal ribosomal protein uL4 family.</text>
</comment>
<evidence type="ECO:0000256" key="5">
    <source>
        <dbReference type="SAM" id="MobiDB-lite"/>
    </source>
</evidence>
<dbReference type="AlphaFoldDB" id="A0A3P6X5V8"/>
<name>A0A3P6X5V8_HYMDI</name>
<accession>A0A3P6X5V8</accession>
<keyword evidence="2" id="KW-0689">Ribosomal protein</keyword>
<dbReference type="OrthoDB" id="275876at2759"/>
<reference evidence="6 7" key="1">
    <citation type="submission" date="2018-11" db="EMBL/GenBank/DDBJ databases">
        <authorList>
            <consortium name="Pathogen Informatics"/>
        </authorList>
    </citation>
    <scope>NUCLEOTIDE SEQUENCE [LARGE SCALE GENOMIC DNA]</scope>
</reference>
<organism evidence="6 7">
    <name type="scientific">Hymenolepis diminuta</name>
    <name type="common">Rat tapeworm</name>
    <dbReference type="NCBI Taxonomy" id="6216"/>
    <lineage>
        <taxon>Eukaryota</taxon>
        <taxon>Metazoa</taxon>
        <taxon>Spiralia</taxon>
        <taxon>Lophotrochozoa</taxon>
        <taxon>Platyhelminthes</taxon>
        <taxon>Cestoda</taxon>
        <taxon>Eucestoda</taxon>
        <taxon>Cyclophyllidea</taxon>
        <taxon>Hymenolepididae</taxon>
        <taxon>Hymenolepis</taxon>
    </lineage>
</organism>
<evidence type="ECO:0000256" key="4">
    <source>
        <dbReference type="ARBA" id="ARBA00040565"/>
    </source>
</evidence>
<dbReference type="PANTHER" id="PTHR10746">
    <property type="entry name" value="50S RIBOSOMAL PROTEIN L4"/>
    <property type="match status" value="1"/>
</dbReference>
<protein>
    <recommendedName>
        <fullName evidence="4">Large ribosomal subunit protein uL4m</fullName>
    </recommendedName>
</protein>
<dbReference type="Gene3D" id="3.40.1370.10">
    <property type="match status" value="1"/>
</dbReference>
<dbReference type="InterPro" id="IPR013005">
    <property type="entry name" value="Ribosomal_uL4-like"/>
</dbReference>
<feature type="compositionally biased region" description="Basic residues" evidence="5">
    <location>
        <begin position="122"/>
        <end position="143"/>
    </location>
</feature>
<dbReference type="EMBL" id="UYSG01000894">
    <property type="protein sequence ID" value="VDL28058.1"/>
    <property type="molecule type" value="Genomic_DNA"/>
</dbReference>
<dbReference type="PANTHER" id="PTHR10746:SF6">
    <property type="entry name" value="LARGE RIBOSOMAL SUBUNIT PROTEIN UL4M"/>
    <property type="match status" value="1"/>
</dbReference>
<dbReference type="GO" id="GO:0005840">
    <property type="term" value="C:ribosome"/>
    <property type="evidence" value="ECO:0007669"/>
    <property type="project" value="UniProtKB-KW"/>
</dbReference>
<gene>
    <name evidence="6" type="ORF">HDID_LOCUS3149</name>
</gene>
<dbReference type="GO" id="GO:1990904">
    <property type="term" value="C:ribonucleoprotein complex"/>
    <property type="evidence" value="ECO:0007669"/>
    <property type="project" value="UniProtKB-KW"/>
</dbReference>
<evidence type="ECO:0000313" key="6">
    <source>
        <dbReference type="EMBL" id="VDL28058.1"/>
    </source>
</evidence>
<dbReference type="GO" id="GO:0003735">
    <property type="term" value="F:structural constituent of ribosome"/>
    <property type="evidence" value="ECO:0007669"/>
    <property type="project" value="InterPro"/>
</dbReference>
<evidence type="ECO:0000256" key="3">
    <source>
        <dbReference type="ARBA" id="ARBA00023274"/>
    </source>
</evidence>
<proteinExistence type="inferred from homology"/>
<dbReference type="InterPro" id="IPR002136">
    <property type="entry name" value="Ribosomal_uL4"/>
</dbReference>
<dbReference type="SUPFAM" id="SSF52166">
    <property type="entry name" value="Ribosomal protein L4"/>
    <property type="match status" value="1"/>
</dbReference>
<feature type="region of interest" description="Disordered" evidence="5">
    <location>
        <begin position="122"/>
        <end position="148"/>
    </location>
</feature>
<evidence type="ECO:0000256" key="2">
    <source>
        <dbReference type="ARBA" id="ARBA00022980"/>
    </source>
</evidence>
<dbReference type="Proteomes" id="UP000274504">
    <property type="component" value="Unassembled WGS sequence"/>
</dbReference>
<dbReference type="GO" id="GO:0006412">
    <property type="term" value="P:translation"/>
    <property type="evidence" value="ECO:0007669"/>
    <property type="project" value="InterPro"/>
</dbReference>
<sequence>MPRLASSFFGRKSGDRTSDLREIEINNQTPEKEIPAPTISHQRILSSSVTCSQRNVLPRQVWVESLDDGKERYLDIVDLHPDIFATFPRLDLVHQNLYWQAHYRIVDWRCITTRAELVHRSRRKPWPQKGTGRARHGNRRTHIFKGGGQCNGPRGPESYFSILPYTVRLYGLLGMLSAKQAQGDLHIVEDFSLSQDLESAAKEVYSLANKRAQNRLRLTSTDPNEDVVIKRLKHLEDSTALEPKANNIDLLTSAIAREKEESEELMDLIRGGRAAEAANLGYRAAQYLREQVDKRGWGPACLFITDVETYLDSGDEISAGLAMALACASYAHYIEIDVAPESAAIQARLREGSQYTAPRSAHPGRGLTLMPVHGLNVWSMVHHDSLILSRQALDLLESRLLAAQRRVIPPGYQSALEWGPPMAGDWFVGRDHEADMSYMPSRHFSGDLGDADELKQRLQ</sequence>
<keyword evidence="3" id="KW-0687">Ribonucleoprotein</keyword>
<dbReference type="InterPro" id="IPR023574">
    <property type="entry name" value="Ribosomal_uL4_dom_sf"/>
</dbReference>